<gene>
    <name evidence="12" type="ORF">PACLA_8A065736</name>
</gene>
<dbReference type="EMBL" id="CACRXK020003239">
    <property type="protein sequence ID" value="CAB3997972.1"/>
    <property type="molecule type" value="Genomic_DNA"/>
</dbReference>
<name>A0A6S7H4Y9_PARCT</name>
<keyword evidence="7" id="KW-0482">Metalloprotease</keyword>
<evidence type="ECO:0000256" key="3">
    <source>
        <dbReference type="ARBA" id="ARBA00022670"/>
    </source>
</evidence>
<evidence type="ECO:0000256" key="7">
    <source>
        <dbReference type="ARBA" id="ARBA00023049"/>
    </source>
</evidence>
<organism evidence="12 13">
    <name type="scientific">Paramuricea clavata</name>
    <name type="common">Red gorgonian</name>
    <name type="synonym">Violescent sea-whip</name>
    <dbReference type="NCBI Taxonomy" id="317549"/>
    <lineage>
        <taxon>Eukaryota</taxon>
        <taxon>Metazoa</taxon>
        <taxon>Cnidaria</taxon>
        <taxon>Anthozoa</taxon>
        <taxon>Octocorallia</taxon>
        <taxon>Malacalcyonacea</taxon>
        <taxon>Plexauridae</taxon>
        <taxon>Paramuricea</taxon>
    </lineage>
</organism>
<keyword evidence="4" id="KW-0479">Metal-binding</keyword>
<keyword evidence="13" id="KW-1185">Reference proteome</keyword>
<dbReference type="InterPro" id="IPR007863">
    <property type="entry name" value="Peptidase_M16_C"/>
</dbReference>
<dbReference type="GO" id="GO:0006627">
    <property type="term" value="P:protein processing involved in protein targeting to mitochondrion"/>
    <property type="evidence" value="ECO:0007669"/>
    <property type="project" value="TreeGrafter"/>
</dbReference>
<evidence type="ECO:0000256" key="4">
    <source>
        <dbReference type="ARBA" id="ARBA00022723"/>
    </source>
</evidence>
<keyword evidence="5" id="KW-0378">Hydrolase</keyword>
<dbReference type="Proteomes" id="UP001152795">
    <property type="component" value="Unassembled WGS sequence"/>
</dbReference>
<comment type="similarity">
    <text evidence="9">Belongs to the peptidase M16 family.</text>
</comment>
<evidence type="ECO:0000256" key="1">
    <source>
        <dbReference type="ARBA" id="ARBA00001947"/>
    </source>
</evidence>
<dbReference type="Pfam" id="PF00675">
    <property type="entry name" value="Peptidase_M16"/>
    <property type="match status" value="1"/>
</dbReference>
<dbReference type="Pfam" id="PF05193">
    <property type="entry name" value="Peptidase_M16_C"/>
    <property type="match status" value="1"/>
</dbReference>
<evidence type="ECO:0000313" key="12">
    <source>
        <dbReference type="EMBL" id="CAB3997972.1"/>
    </source>
</evidence>
<dbReference type="GO" id="GO:0004222">
    <property type="term" value="F:metalloendopeptidase activity"/>
    <property type="evidence" value="ECO:0007669"/>
    <property type="project" value="InterPro"/>
</dbReference>
<comment type="cofactor">
    <cofactor evidence="1">
        <name>Zn(2+)</name>
        <dbReference type="ChEBI" id="CHEBI:29105"/>
    </cofactor>
</comment>
<evidence type="ECO:0000256" key="6">
    <source>
        <dbReference type="ARBA" id="ARBA00022833"/>
    </source>
</evidence>
<protein>
    <submittedName>
        <fullName evidence="12">Mitochondrial-processing peptidase subunit beta-like</fullName>
    </submittedName>
</protein>
<dbReference type="OrthoDB" id="10251424at2759"/>
<evidence type="ECO:0000259" key="10">
    <source>
        <dbReference type="Pfam" id="PF00675"/>
    </source>
</evidence>
<dbReference type="SUPFAM" id="SSF63411">
    <property type="entry name" value="LuxS/MPP-like metallohydrolase"/>
    <property type="match status" value="2"/>
</dbReference>
<feature type="domain" description="Peptidase M16 N-terminal" evidence="10">
    <location>
        <begin position="88"/>
        <end position="234"/>
    </location>
</feature>
<dbReference type="InterPro" id="IPR011765">
    <property type="entry name" value="Pept_M16_N"/>
</dbReference>
<dbReference type="PROSITE" id="PS00143">
    <property type="entry name" value="INSULINASE"/>
    <property type="match status" value="1"/>
</dbReference>
<keyword evidence="8" id="KW-0496">Mitochondrion</keyword>
<evidence type="ECO:0000259" key="11">
    <source>
        <dbReference type="Pfam" id="PF05193"/>
    </source>
</evidence>
<reference evidence="12" key="1">
    <citation type="submission" date="2020-04" db="EMBL/GenBank/DDBJ databases">
        <authorList>
            <person name="Alioto T."/>
            <person name="Alioto T."/>
            <person name="Gomez Garrido J."/>
        </authorList>
    </citation>
    <scope>NUCLEOTIDE SEQUENCE</scope>
    <source>
        <strain evidence="12">A484AB</strain>
    </source>
</reference>
<dbReference type="Gene3D" id="3.30.830.10">
    <property type="entry name" value="Metalloenzyme, LuxS/M16 peptidase-like"/>
    <property type="match status" value="2"/>
</dbReference>
<dbReference type="PANTHER" id="PTHR11851:SF149">
    <property type="entry name" value="GH01077P"/>
    <property type="match status" value="1"/>
</dbReference>
<dbReference type="GO" id="GO:0046872">
    <property type="term" value="F:metal ion binding"/>
    <property type="evidence" value="ECO:0007669"/>
    <property type="project" value="UniProtKB-KW"/>
</dbReference>
<dbReference type="FunFam" id="3.30.830.10:FF:000002">
    <property type="entry name" value="Mitochondrial-processing peptidase subunit beta"/>
    <property type="match status" value="1"/>
</dbReference>
<comment type="caution">
    <text evidence="12">The sequence shown here is derived from an EMBL/GenBank/DDBJ whole genome shotgun (WGS) entry which is preliminary data.</text>
</comment>
<evidence type="ECO:0000256" key="2">
    <source>
        <dbReference type="ARBA" id="ARBA00004173"/>
    </source>
</evidence>
<dbReference type="InterPro" id="IPR050361">
    <property type="entry name" value="MPP/UQCRC_Complex"/>
</dbReference>
<dbReference type="PANTHER" id="PTHR11851">
    <property type="entry name" value="METALLOPROTEASE"/>
    <property type="match status" value="1"/>
</dbReference>
<dbReference type="InterPro" id="IPR001431">
    <property type="entry name" value="Pept_M16_Zn_BS"/>
</dbReference>
<dbReference type="AlphaFoldDB" id="A0A6S7H4Y9"/>
<keyword evidence="6" id="KW-0862">Zinc</keyword>
<proteinExistence type="inferred from homology"/>
<feature type="domain" description="Peptidase M16 C-terminal" evidence="11">
    <location>
        <begin position="240"/>
        <end position="351"/>
    </location>
</feature>
<evidence type="ECO:0000256" key="5">
    <source>
        <dbReference type="ARBA" id="ARBA00022801"/>
    </source>
</evidence>
<dbReference type="GO" id="GO:0005739">
    <property type="term" value="C:mitochondrion"/>
    <property type="evidence" value="ECO:0007669"/>
    <property type="project" value="UniProtKB-SubCell"/>
</dbReference>
<sequence>MSRRIFENCWSACATARAWTRLMPSLSSCSPKKMASKIPILRSISAASLLRKSSKATLARCFGTSTAYQESLYNVPETKVTTLPNGLKVATENSGIPTSTVGLWIDAGSRFETEENNGVAHFLEHMAFKGTKRRTQLQLELEVENAGAHLNAYTSREQTVYYAKSFRKDMAQAVDILADIIQHSKLGEQEIERERGVILREMQEVDSQLEEVIFDHLHATAYQGTALGRTILGPTENIKSIKRDDLLAYINKHYSAPRMVLAAAGGFDCLYCAGVDHDELVKLAEKQFSGLRSTYEETDVPEPCRFTGSEIRIRNDDMPFAHIAMAVEGCGWTHPDYFALMVANVLVGNWDRSFSGAHNVSSKLAQ</sequence>
<feature type="non-terminal residue" evidence="12">
    <location>
        <position position="1"/>
    </location>
</feature>
<keyword evidence="3" id="KW-0645">Protease</keyword>
<evidence type="ECO:0000256" key="9">
    <source>
        <dbReference type="RuleBase" id="RU004447"/>
    </source>
</evidence>
<dbReference type="InterPro" id="IPR011249">
    <property type="entry name" value="Metalloenz_LuxS/M16"/>
</dbReference>
<evidence type="ECO:0000313" key="13">
    <source>
        <dbReference type="Proteomes" id="UP001152795"/>
    </source>
</evidence>
<comment type="subcellular location">
    <subcellularLocation>
        <location evidence="2">Mitochondrion</location>
    </subcellularLocation>
</comment>
<accession>A0A6S7H4Y9</accession>
<evidence type="ECO:0000256" key="8">
    <source>
        <dbReference type="ARBA" id="ARBA00023128"/>
    </source>
</evidence>